<dbReference type="Gene3D" id="4.10.240.10">
    <property type="entry name" value="Zn(2)-C6 fungal-type DNA-binding domain"/>
    <property type="match status" value="1"/>
</dbReference>
<dbReference type="CDD" id="cd00067">
    <property type="entry name" value="GAL4"/>
    <property type="match status" value="1"/>
</dbReference>
<dbReference type="CDD" id="cd12148">
    <property type="entry name" value="fungal_TF_MHR"/>
    <property type="match status" value="1"/>
</dbReference>
<dbReference type="AlphaFoldDB" id="A0A2I2GHU5"/>
<dbReference type="Pfam" id="PF00172">
    <property type="entry name" value="Zn_clus"/>
    <property type="match status" value="1"/>
</dbReference>
<keyword evidence="5" id="KW-0862">Zinc</keyword>
<comment type="caution">
    <text evidence="11">The sequence shown here is derived from an EMBL/GenBank/DDBJ whole genome shotgun (WGS) entry which is preliminary data.</text>
</comment>
<dbReference type="OrthoDB" id="654211at2759"/>
<evidence type="ECO:0000313" key="12">
    <source>
        <dbReference type="Proteomes" id="UP000234275"/>
    </source>
</evidence>
<dbReference type="InterPro" id="IPR001138">
    <property type="entry name" value="Zn2Cys6_DnaBD"/>
</dbReference>
<dbReference type="GO" id="GO:0008270">
    <property type="term" value="F:zinc ion binding"/>
    <property type="evidence" value="ECO:0007669"/>
    <property type="project" value="UniProtKB-KW"/>
</dbReference>
<evidence type="ECO:0000256" key="5">
    <source>
        <dbReference type="ARBA" id="ARBA00022833"/>
    </source>
</evidence>
<dbReference type="GO" id="GO:0009893">
    <property type="term" value="P:positive regulation of metabolic process"/>
    <property type="evidence" value="ECO:0007669"/>
    <property type="project" value="UniProtKB-ARBA"/>
</dbReference>
<keyword evidence="2" id="KW-0479">Metal-binding</keyword>
<comment type="subcellular location">
    <subcellularLocation>
        <location evidence="1">Nucleus</location>
    </subcellularLocation>
</comment>
<sequence length="544" mass="61013">MGQKRGRKRTSCDQCSQTHTVCDGECPCEACLAASVDCSYNALKQPNPSPSVPIEHQFAEPEVSVREAGQESTNPSQKISIPFLLNYTNQSSKSSYDLHCILGGESSGFTDDSFPASADSFTDLWSSLFRAFINPSAIEPKLYDTAHYYGLDDLNGLADTIERLESHLERCNTGSLNPQQVDISEAKSFFCNSRLGEYVHSFFDHSSHTNCIIHRASFNVNKTSTHLLLVIILLGAVCMSPEDAVAAQNFSDLVQRSVLEGPDFQRMLYIKHPPRSKDNIQLVQAALLVTVLQSGKEEFEVNRRIHTQWFPALISVIRSLGLTQEMNGIDPRRQEASLDDYIYQEILVRMMAWAYLLDSYNVIFYRSSPQFKMIEAGFGLPRNDPLFDAMDPVECENTAAQPQHSPCSLRSIVQRLMDETPVQPKELLKHIDTSFALSLILSAIHSVLFDIQALAGCIDTLAALKPIQRALNRWKELYDLLHSETHASKPLKAGFMEHSLEFWWLANEFVRRPEVALNQERFAADSIASFHATVQDLKGANANI</sequence>
<dbReference type="STRING" id="1392250.A0A2I2GHU5"/>
<dbReference type="GO" id="GO:0000978">
    <property type="term" value="F:RNA polymerase II cis-regulatory region sequence-specific DNA binding"/>
    <property type="evidence" value="ECO:0007669"/>
    <property type="project" value="InterPro"/>
</dbReference>
<accession>A0A2I2GHU5</accession>
<reference evidence="11 12" key="1">
    <citation type="submission" date="2016-12" db="EMBL/GenBank/DDBJ databases">
        <title>The genomes of Aspergillus section Nigri reveals drivers in fungal speciation.</title>
        <authorList>
            <consortium name="DOE Joint Genome Institute"/>
            <person name="Vesth T.C."/>
            <person name="Nybo J."/>
            <person name="Theobald S."/>
            <person name="Brandl J."/>
            <person name="Frisvad J.C."/>
            <person name="Nielsen K.F."/>
            <person name="Lyhne E.K."/>
            <person name="Kogle M.E."/>
            <person name="Kuo A."/>
            <person name="Riley R."/>
            <person name="Clum A."/>
            <person name="Nolan M."/>
            <person name="Lipzen A."/>
            <person name="Salamov A."/>
            <person name="Henrissat B."/>
            <person name="Wiebenga A."/>
            <person name="De Vries R.P."/>
            <person name="Grigoriev I.V."/>
            <person name="Mortensen U.H."/>
            <person name="Andersen M.R."/>
            <person name="Baker S.E."/>
        </authorList>
    </citation>
    <scope>NUCLEOTIDE SEQUENCE [LARGE SCALE GENOMIC DNA]</scope>
    <source>
        <strain evidence="11 12">IBT 23096</strain>
    </source>
</reference>
<dbReference type="PROSITE" id="PS50048">
    <property type="entry name" value="ZN2_CY6_FUNGAL_2"/>
    <property type="match status" value="1"/>
</dbReference>
<gene>
    <name evidence="11" type="ORF">P170DRAFT_402660</name>
</gene>
<dbReference type="SUPFAM" id="SSF57701">
    <property type="entry name" value="Zn2/Cys6 DNA-binding domain"/>
    <property type="match status" value="1"/>
</dbReference>
<dbReference type="GO" id="GO:0000785">
    <property type="term" value="C:chromatin"/>
    <property type="evidence" value="ECO:0007669"/>
    <property type="project" value="TreeGrafter"/>
</dbReference>
<proteinExistence type="predicted"/>
<evidence type="ECO:0000256" key="3">
    <source>
        <dbReference type="ARBA" id="ARBA00022737"/>
    </source>
</evidence>
<evidence type="ECO:0000256" key="2">
    <source>
        <dbReference type="ARBA" id="ARBA00022723"/>
    </source>
</evidence>
<keyword evidence="12" id="KW-1185">Reference proteome</keyword>
<dbReference type="SMART" id="SM00066">
    <property type="entry name" value="GAL4"/>
    <property type="match status" value="1"/>
</dbReference>
<dbReference type="VEuPathDB" id="FungiDB:P170DRAFT_402660"/>
<dbReference type="PANTHER" id="PTHR40626:SF1">
    <property type="entry name" value="TRANSCRIPTION FACTOR WITH C2H2 AND ZN(2)-CYS(6) DNA BINDING DOMAIN (EUROFUNG)"/>
    <property type="match status" value="1"/>
</dbReference>
<dbReference type="EMBL" id="MSFO01000002">
    <property type="protein sequence ID" value="PLB52453.1"/>
    <property type="molecule type" value="Genomic_DNA"/>
</dbReference>
<evidence type="ECO:0000256" key="8">
    <source>
        <dbReference type="ARBA" id="ARBA00023163"/>
    </source>
</evidence>
<evidence type="ECO:0000256" key="9">
    <source>
        <dbReference type="ARBA" id="ARBA00023242"/>
    </source>
</evidence>
<evidence type="ECO:0000256" key="4">
    <source>
        <dbReference type="ARBA" id="ARBA00022771"/>
    </source>
</evidence>
<evidence type="ECO:0000259" key="10">
    <source>
        <dbReference type="PROSITE" id="PS50048"/>
    </source>
</evidence>
<dbReference type="PROSITE" id="PS00463">
    <property type="entry name" value="ZN2_CY6_FUNGAL_1"/>
    <property type="match status" value="1"/>
</dbReference>
<keyword evidence="8" id="KW-0804">Transcription</keyword>
<keyword evidence="3" id="KW-0677">Repeat</keyword>
<keyword evidence="6" id="KW-0805">Transcription regulation</keyword>
<feature type="domain" description="Zn(2)-C6 fungal-type" evidence="10">
    <location>
        <begin position="11"/>
        <end position="40"/>
    </location>
</feature>
<dbReference type="PANTHER" id="PTHR40626">
    <property type="entry name" value="MIP31509P"/>
    <property type="match status" value="1"/>
</dbReference>
<protein>
    <recommendedName>
        <fullName evidence="10">Zn(2)-C6 fungal-type domain-containing protein</fullName>
    </recommendedName>
</protein>
<evidence type="ECO:0000256" key="1">
    <source>
        <dbReference type="ARBA" id="ARBA00004123"/>
    </source>
</evidence>
<keyword evidence="4" id="KW-0863">Zinc-finger</keyword>
<dbReference type="Proteomes" id="UP000234275">
    <property type="component" value="Unassembled WGS sequence"/>
</dbReference>
<dbReference type="GO" id="GO:0000981">
    <property type="term" value="F:DNA-binding transcription factor activity, RNA polymerase II-specific"/>
    <property type="evidence" value="ECO:0007669"/>
    <property type="project" value="InterPro"/>
</dbReference>
<dbReference type="Pfam" id="PF04082">
    <property type="entry name" value="Fungal_trans"/>
    <property type="match status" value="1"/>
</dbReference>
<name>A0A2I2GHU5_9EURO</name>
<evidence type="ECO:0000256" key="7">
    <source>
        <dbReference type="ARBA" id="ARBA00023125"/>
    </source>
</evidence>
<dbReference type="GO" id="GO:0006351">
    <property type="term" value="P:DNA-templated transcription"/>
    <property type="evidence" value="ECO:0007669"/>
    <property type="project" value="InterPro"/>
</dbReference>
<dbReference type="GO" id="GO:0005634">
    <property type="term" value="C:nucleus"/>
    <property type="evidence" value="ECO:0007669"/>
    <property type="project" value="UniProtKB-SubCell"/>
</dbReference>
<organism evidence="11 12">
    <name type="scientific">Aspergillus steynii IBT 23096</name>
    <dbReference type="NCBI Taxonomy" id="1392250"/>
    <lineage>
        <taxon>Eukaryota</taxon>
        <taxon>Fungi</taxon>
        <taxon>Dikarya</taxon>
        <taxon>Ascomycota</taxon>
        <taxon>Pezizomycotina</taxon>
        <taxon>Eurotiomycetes</taxon>
        <taxon>Eurotiomycetidae</taxon>
        <taxon>Eurotiales</taxon>
        <taxon>Aspergillaceae</taxon>
        <taxon>Aspergillus</taxon>
        <taxon>Aspergillus subgen. Circumdati</taxon>
    </lineage>
</organism>
<dbReference type="GeneID" id="36554133"/>
<evidence type="ECO:0000313" key="11">
    <source>
        <dbReference type="EMBL" id="PLB52453.1"/>
    </source>
</evidence>
<dbReference type="InterPro" id="IPR051059">
    <property type="entry name" value="VerF-like"/>
</dbReference>
<dbReference type="RefSeq" id="XP_024707755.1">
    <property type="nucleotide sequence ID" value="XM_024846434.1"/>
</dbReference>
<keyword evidence="7" id="KW-0238">DNA-binding</keyword>
<dbReference type="InterPro" id="IPR007219">
    <property type="entry name" value="XnlR_reg_dom"/>
</dbReference>
<dbReference type="InterPro" id="IPR036864">
    <property type="entry name" value="Zn2-C6_fun-type_DNA-bd_sf"/>
</dbReference>
<evidence type="ECO:0000256" key="6">
    <source>
        <dbReference type="ARBA" id="ARBA00023015"/>
    </source>
</evidence>
<keyword evidence="9" id="KW-0539">Nucleus</keyword>